<dbReference type="Proteomes" id="UP000663829">
    <property type="component" value="Unassembled WGS sequence"/>
</dbReference>
<reference evidence="1" key="1">
    <citation type="submission" date="2021-02" db="EMBL/GenBank/DDBJ databases">
        <authorList>
            <person name="Nowell W R."/>
        </authorList>
    </citation>
    <scope>NUCLEOTIDE SEQUENCE</scope>
</reference>
<dbReference type="EMBL" id="CAJOBC010087430">
    <property type="protein sequence ID" value="CAF4356577.1"/>
    <property type="molecule type" value="Genomic_DNA"/>
</dbReference>
<evidence type="ECO:0000313" key="1">
    <source>
        <dbReference type="EMBL" id="CAF1493819.1"/>
    </source>
</evidence>
<protein>
    <submittedName>
        <fullName evidence="1">Uncharacterized protein</fullName>
    </submittedName>
</protein>
<dbReference type="EMBL" id="CAJNOQ010021932">
    <property type="protein sequence ID" value="CAF1493819.1"/>
    <property type="molecule type" value="Genomic_DNA"/>
</dbReference>
<evidence type="ECO:0000313" key="3">
    <source>
        <dbReference type="Proteomes" id="UP000663829"/>
    </source>
</evidence>
<keyword evidence="3" id="KW-1185">Reference proteome</keyword>
<dbReference type="AlphaFoldDB" id="A0A815SXN6"/>
<evidence type="ECO:0000313" key="2">
    <source>
        <dbReference type="EMBL" id="CAF4356577.1"/>
    </source>
</evidence>
<sequence length="89" mass="10723">YSGMRWGIQDSAWEEHSTTRECLTELDRCYDYDSLATNSISDLQLIEKWYLLDTNPDRPFYGLQRMNKEFPADESELRDSIYWVAMRRE</sequence>
<organism evidence="1 3">
    <name type="scientific">Didymodactylos carnosus</name>
    <dbReference type="NCBI Taxonomy" id="1234261"/>
    <lineage>
        <taxon>Eukaryota</taxon>
        <taxon>Metazoa</taxon>
        <taxon>Spiralia</taxon>
        <taxon>Gnathifera</taxon>
        <taxon>Rotifera</taxon>
        <taxon>Eurotatoria</taxon>
        <taxon>Bdelloidea</taxon>
        <taxon>Philodinida</taxon>
        <taxon>Philodinidae</taxon>
        <taxon>Didymodactylos</taxon>
    </lineage>
</organism>
<gene>
    <name evidence="1" type="ORF">GPM918_LOCUS36378</name>
    <name evidence="2" type="ORF">SRO942_LOCUS37113</name>
</gene>
<dbReference type="Proteomes" id="UP000681722">
    <property type="component" value="Unassembled WGS sequence"/>
</dbReference>
<feature type="non-terminal residue" evidence="1">
    <location>
        <position position="1"/>
    </location>
</feature>
<proteinExistence type="predicted"/>
<name>A0A815SXN6_9BILA</name>
<comment type="caution">
    <text evidence="1">The sequence shown here is derived from an EMBL/GenBank/DDBJ whole genome shotgun (WGS) entry which is preliminary data.</text>
</comment>
<accession>A0A815SXN6</accession>